<dbReference type="InterPro" id="IPR003736">
    <property type="entry name" value="PAAI_dom"/>
</dbReference>
<dbReference type="GO" id="GO:0047617">
    <property type="term" value="F:fatty acyl-CoA hydrolase activity"/>
    <property type="evidence" value="ECO:0007669"/>
    <property type="project" value="InterPro"/>
</dbReference>
<dbReference type="KEGG" id="cmb:CSW64_07915"/>
<organism evidence="4 5">
    <name type="scientific">Caulobacter mirabilis</name>
    <dbReference type="NCBI Taxonomy" id="69666"/>
    <lineage>
        <taxon>Bacteria</taxon>
        <taxon>Pseudomonadati</taxon>
        <taxon>Pseudomonadota</taxon>
        <taxon>Alphaproteobacteria</taxon>
        <taxon>Caulobacterales</taxon>
        <taxon>Caulobacteraceae</taxon>
        <taxon>Caulobacter</taxon>
    </lineage>
</organism>
<evidence type="ECO:0000313" key="4">
    <source>
        <dbReference type="EMBL" id="ATQ42345.1"/>
    </source>
</evidence>
<dbReference type="PANTHER" id="PTHR21660:SF1">
    <property type="entry name" value="ACYL-COENZYME A THIOESTERASE 13"/>
    <property type="match status" value="1"/>
</dbReference>
<evidence type="ECO:0000256" key="1">
    <source>
        <dbReference type="ARBA" id="ARBA00008324"/>
    </source>
</evidence>
<reference evidence="4 5" key="1">
    <citation type="submission" date="2017-10" db="EMBL/GenBank/DDBJ databases">
        <title>Genome sequence of Caulobacter mirabilis FWC38.</title>
        <authorList>
            <person name="Fiebig A."/>
            <person name="Crosson S."/>
        </authorList>
    </citation>
    <scope>NUCLEOTIDE SEQUENCE [LARGE SCALE GENOMIC DNA]</scope>
    <source>
        <strain evidence="4 5">FWC 38</strain>
    </source>
</reference>
<dbReference type="Pfam" id="PF03061">
    <property type="entry name" value="4HBT"/>
    <property type="match status" value="1"/>
</dbReference>
<dbReference type="CDD" id="cd03443">
    <property type="entry name" value="PaaI_thioesterase"/>
    <property type="match status" value="1"/>
</dbReference>
<name>A0A2D2AWJ1_9CAUL</name>
<proteinExistence type="inferred from homology"/>
<dbReference type="InterPro" id="IPR006683">
    <property type="entry name" value="Thioestr_dom"/>
</dbReference>
<feature type="domain" description="Thioesterase" evidence="3">
    <location>
        <begin position="62"/>
        <end position="133"/>
    </location>
</feature>
<dbReference type="OrthoDB" id="5741080at2"/>
<evidence type="ECO:0000313" key="5">
    <source>
        <dbReference type="Proteomes" id="UP000228945"/>
    </source>
</evidence>
<dbReference type="InterPro" id="IPR029069">
    <property type="entry name" value="HotDog_dom_sf"/>
</dbReference>
<dbReference type="PANTHER" id="PTHR21660">
    <property type="entry name" value="THIOESTERASE SUPERFAMILY MEMBER-RELATED"/>
    <property type="match status" value="1"/>
</dbReference>
<accession>A0A2D2AWJ1</accession>
<keyword evidence="5" id="KW-1185">Reference proteome</keyword>
<keyword evidence="2" id="KW-0378">Hydrolase</keyword>
<dbReference type="RefSeq" id="WP_099621602.1">
    <property type="nucleotide sequence ID" value="NZ_CP024201.1"/>
</dbReference>
<protein>
    <submittedName>
        <fullName evidence="4">Thioesterase</fullName>
    </submittedName>
</protein>
<dbReference type="Gene3D" id="3.10.129.10">
    <property type="entry name" value="Hotdog Thioesterase"/>
    <property type="match status" value="1"/>
</dbReference>
<sequence>MDGGNEAPNGPRLITEGEWAGWRFWGDSDPFEAQSGPYYFREEEDGSIRCAFRAEKKHMNGGGFMHGGCMMTFADFALFALAWRELENTHAVTVSLGGEYVGPAHEGDLVECTGEVVKSGKSMVFVRGLISTGGEPMMTFSGVIKKVARRL</sequence>
<dbReference type="AlphaFoldDB" id="A0A2D2AWJ1"/>
<dbReference type="NCBIfam" id="TIGR00369">
    <property type="entry name" value="unchar_dom_1"/>
    <property type="match status" value="1"/>
</dbReference>
<gene>
    <name evidence="4" type="ORF">CSW64_07915</name>
</gene>
<dbReference type="Proteomes" id="UP000228945">
    <property type="component" value="Chromosome"/>
</dbReference>
<evidence type="ECO:0000259" key="3">
    <source>
        <dbReference type="Pfam" id="PF03061"/>
    </source>
</evidence>
<dbReference type="InterPro" id="IPR039298">
    <property type="entry name" value="ACOT13"/>
</dbReference>
<comment type="similarity">
    <text evidence="1">Belongs to the thioesterase PaaI family.</text>
</comment>
<evidence type="ECO:0000256" key="2">
    <source>
        <dbReference type="ARBA" id="ARBA00022801"/>
    </source>
</evidence>
<dbReference type="EMBL" id="CP024201">
    <property type="protein sequence ID" value="ATQ42345.1"/>
    <property type="molecule type" value="Genomic_DNA"/>
</dbReference>
<dbReference type="SUPFAM" id="SSF54637">
    <property type="entry name" value="Thioesterase/thiol ester dehydrase-isomerase"/>
    <property type="match status" value="1"/>
</dbReference>